<dbReference type="Proteomes" id="UP000433575">
    <property type="component" value="Unassembled WGS sequence"/>
</dbReference>
<evidence type="ECO:0000256" key="1">
    <source>
        <dbReference type="SAM" id="Phobius"/>
    </source>
</evidence>
<reference evidence="4 5" key="1">
    <citation type="journal article" date="2019" name="Nat. Med.">
        <title>A library of human gut bacterial isolates paired with longitudinal multiomics data enables mechanistic microbiome research.</title>
        <authorList>
            <person name="Poyet M."/>
            <person name="Groussin M."/>
            <person name="Gibbons S.M."/>
            <person name="Avila-Pacheco J."/>
            <person name="Jiang X."/>
            <person name="Kearney S.M."/>
            <person name="Perrotta A.R."/>
            <person name="Berdy B."/>
            <person name="Zhao S."/>
            <person name="Lieberman T.D."/>
            <person name="Swanson P.K."/>
            <person name="Smith M."/>
            <person name="Roesemann S."/>
            <person name="Alexander J.E."/>
            <person name="Rich S.A."/>
            <person name="Livny J."/>
            <person name="Vlamakis H."/>
            <person name="Clish C."/>
            <person name="Bullock K."/>
            <person name="Deik A."/>
            <person name="Scott J."/>
            <person name="Pierce K.A."/>
            <person name="Xavier R.J."/>
            <person name="Alm E.J."/>
        </authorList>
    </citation>
    <scope>NUCLEOTIDE SEQUENCE [LARGE SCALE GENOMIC DNA]</scope>
    <source>
        <strain evidence="2 4">BIOML-A4</strain>
        <strain evidence="3 5">BIOML-A5</strain>
    </source>
</reference>
<dbReference type="AlphaFoldDB" id="A0A6N7SBC2"/>
<evidence type="ECO:0000313" key="2">
    <source>
        <dbReference type="EMBL" id="MSA91194.1"/>
    </source>
</evidence>
<evidence type="ECO:0000313" key="4">
    <source>
        <dbReference type="Proteomes" id="UP000433575"/>
    </source>
</evidence>
<dbReference type="OrthoDB" id="1646523at2"/>
<keyword evidence="1" id="KW-0812">Transmembrane</keyword>
<protein>
    <submittedName>
        <fullName evidence="2">Uncharacterized protein</fullName>
    </submittedName>
</protein>
<organism evidence="2 4">
    <name type="scientific">Holdemania massiliensis</name>
    <dbReference type="NCBI Taxonomy" id="1468449"/>
    <lineage>
        <taxon>Bacteria</taxon>
        <taxon>Bacillati</taxon>
        <taxon>Bacillota</taxon>
        <taxon>Erysipelotrichia</taxon>
        <taxon>Erysipelotrichales</taxon>
        <taxon>Erysipelotrichaceae</taxon>
        <taxon>Holdemania</taxon>
    </lineage>
</organism>
<name>A0A6N7SBC2_9FIRM</name>
<accession>A0A6N7SBC2</accession>
<feature type="transmembrane region" description="Helical" evidence="1">
    <location>
        <begin position="60"/>
        <end position="77"/>
    </location>
</feature>
<evidence type="ECO:0000313" key="5">
    <source>
        <dbReference type="Proteomes" id="UP000480929"/>
    </source>
</evidence>
<evidence type="ECO:0000313" key="3">
    <source>
        <dbReference type="EMBL" id="MSC34971.1"/>
    </source>
</evidence>
<gene>
    <name evidence="3" type="ORF">GKD88_17780</name>
    <name evidence="2" type="ORF">GKE08_17870</name>
</gene>
<dbReference type="RefSeq" id="WP_154240536.1">
    <property type="nucleotide sequence ID" value="NZ_CALJPI010000142.1"/>
</dbReference>
<keyword evidence="1" id="KW-0472">Membrane</keyword>
<comment type="caution">
    <text evidence="2">The sequence shown here is derived from an EMBL/GenBank/DDBJ whole genome shotgun (WGS) entry which is preliminary data.</text>
</comment>
<sequence length="121" mass="13775">MIERLIYNGMIGTAIPVLAQFLDSRKALPDWIWIVLAGAAYALFLESYRIWMQSLQRGQTGITIASVFILTVVVFSHLTFEGLIMLIALSLSMISLVRSTKKYTQALDHFKQQLQEDHDDQ</sequence>
<keyword evidence="5" id="KW-1185">Reference proteome</keyword>
<dbReference type="Proteomes" id="UP000480929">
    <property type="component" value="Unassembled WGS sequence"/>
</dbReference>
<feature type="transmembrane region" description="Helical" evidence="1">
    <location>
        <begin position="31"/>
        <end position="48"/>
    </location>
</feature>
<dbReference type="EMBL" id="WKPJ01000047">
    <property type="protein sequence ID" value="MSA91194.1"/>
    <property type="molecule type" value="Genomic_DNA"/>
</dbReference>
<proteinExistence type="predicted"/>
<dbReference type="EMBL" id="WKPI01000050">
    <property type="protein sequence ID" value="MSC34971.1"/>
    <property type="molecule type" value="Genomic_DNA"/>
</dbReference>
<keyword evidence="1" id="KW-1133">Transmembrane helix</keyword>